<organism evidence="1">
    <name type="scientific">marine sediment metagenome</name>
    <dbReference type="NCBI Taxonomy" id="412755"/>
    <lineage>
        <taxon>unclassified sequences</taxon>
        <taxon>metagenomes</taxon>
        <taxon>ecological metagenomes</taxon>
    </lineage>
</organism>
<proteinExistence type="predicted"/>
<name>X1M647_9ZZZZ</name>
<reference evidence="1" key="1">
    <citation type="journal article" date="2014" name="Front. Microbiol.">
        <title>High frequency of phylogenetically diverse reductive dehalogenase-homologous genes in deep subseafloor sedimentary metagenomes.</title>
        <authorList>
            <person name="Kawai M."/>
            <person name="Futagami T."/>
            <person name="Toyoda A."/>
            <person name="Takaki Y."/>
            <person name="Nishi S."/>
            <person name="Hori S."/>
            <person name="Arai W."/>
            <person name="Tsubouchi T."/>
            <person name="Morono Y."/>
            <person name="Uchiyama I."/>
            <person name="Ito T."/>
            <person name="Fujiyama A."/>
            <person name="Inagaki F."/>
            <person name="Takami H."/>
        </authorList>
    </citation>
    <scope>NUCLEOTIDE SEQUENCE</scope>
    <source>
        <strain evidence="1">Expedition CK06-06</strain>
    </source>
</reference>
<accession>X1M647</accession>
<comment type="caution">
    <text evidence="1">The sequence shown here is derived from an EMBL/GenBank/DDBJ whole genome shotgun (WGS) entry which is preliminary data.</text>
</comment>
<dbReference type="AlphaFoldDB" id="X1M647"/>
<dbReference type="EMBL" id="BARV01015115">
    <property type="protein sequence ID" value="GAI27077.1"/>
    <property type="molecule type" value="Genomic_DNA"/>
</dbReference>
<sequence>MNPCINCPLDSQGCHECGFAEAKCDAWIEWKTSLLIFKAEAKLNAKEQTR</sequence>
<protein>
    <submittedName>
        <fullName evidence="1">Uncharacterized protein</fullName>
    </submittedName>
</protein>
<evidence type="ECO:0000313" key="1">
    <source>
        <dbReference type="EMBL" id="GAI27077.1"/>
    </source>
</evidence>
<gene>
    <name evidence="1" type="ORF">S06H3_26194</name>
</gene>